<reference evidence="2 3" key="1">
    <citation type="submission" date="2014-08" db="EMBL/GenBank/DDBJ databases">
        <authorList>
            <person name="Wibberg D."/>
        </authorList>
    </citation>
    <scope>NUCLEOTIDE SEQUENCE [LARGE SCALE GENOMIC DNA]</scope>
    <source>
        <strain evidence="3">ING2-E5B</strain>
    </source>
</reference>
<gene>
    <name evidence="2" type="ORF">ING2E5B_0994</name>
</gene>
<organism evidence="2 3">
    <name type="scientific">Fermentimonas caenicola</name>
    <dbReference type="NCBI Taxonomy" id="1562970"/>
    <lineage>
        <taxon>Bacteria</taxon>
        <taxon>Pseudomonadati</taxon>
        <taxon>Bacteroidota</taxon>
        <taxon>Bacteroidia</taxon>
        <taxon>Bacteroidales</taxon>
        <taxon>Dysgonomonadaceae</taxon>
        <taxon>Fermentimonas</taxon>
    </lineage>
</organism>
<dbReference type="PANTHER" id="PTHR47197">
    <property type="entry name" value="PROTEIN NIRF"/>
    <property type="match status" value="1"/>
</dbReference>
<dbReference type="SUPFAM" id="SSF50974">
    <property type="entry name" value="Nitrous oxide reductase, N-terminal domain"/>
    <property type="match status" value="1"/>
</dbReference>
<keyword evidence="1" id="KW-0732">Signal</keyword>
<dbReference type="OrthoDB" id="792648at2"/>
<dbReference type="InterPro" id="IPR051200">
    <property type="entry name" value="Host-pathogen_enzymatic-act"/>
</dbReference>
<dbReference type="KEGG" id="pbt:ING2E5B_0994"/>
<dbReference type="InterPro" id="IPR015943">
    <property type="entry name" value="WD40/YVTN_repeat-like_dom_sf"/>
</dbReference>
<dbReference type="HOGENOM" id="CLU_035696_1_0_10"/>
<dbReference type="PATRIC" id="fig|1562970.3.peg.981"/>
<dbReference type="Pfam" id="PF16819">
    <property type="entry name" value="DUF5074"/>
    <property type="match status" value="1"/>
</dbReference>
<dbReference type="AlphaFoldDB" id="A0A098C1E2"/>
<dbReference type="STRING" id="1562970.ING2E5B_0994"/>
<sequence length="356" mass="39000">MKRKNLLLTLSLTGLIILVSCSDNDNPIEQKPINNNTILILNEGNFNQNNSTLAKYDIETGSIIKDFFREVNMRGLGDVGNDMIKYGSKLYIVMNVSGTIEIADASTGKSIRQISMKMEDGSSKQPRQLIAHEGKVYVTSFDDTVTRIDTVSLDIDATVKVGLDPDGIEIINNKIYVANSGGLNFLDGYNNTLSIIDISSFTVEKEIEVAVNPTNIGKDNRGNIYISALGNYTDIGASFQKITTDGRVTTIEEITSPGKFVIFENKAYIIQGSYGNPYSVLVYDCLTEQVISDNFITDGTEVGIIHGIDVNKETGDVIIMETDYQTPGTVYCFTKEGKLKYKIAAIGLIPTAVAFN</sequence>
<name>A0A098C1E2_9BACT</name>
<protein>
    <recommendedName>
        <fullName evidence="4">Lipoprotein</fullName>
    </recommendedName>
</protein>
<dbReference type="SUPFAM" id="SSF63829">
    <property type="entry name" value="Calcium-dependent phosphotriesterase"/>
    <property type="match status" value="1"/>
</dbReference>
<evidence type="ECO:0008006" key="4">
    <source>
        <dbReference type="Google" id="ProtNLM"/>
    </source>
</evidence>
<keyword evidence="3" id="KW-1185">Reference proteome</keyword>
<evidence type="ECO:0000313" key="2">
    <source>
        <dbReference type="EMBL" id="CEA15747.1"/>
    </source>
</evidence>
<accession>A0A098C1E2</accession>
<evidence type="ECO:0000313" key="3">
    <source>
        <dbReference type="Proteomes" id="UP000032417"/>
    </source>
</evidence>
<dbReference type="InterPro" id="IPR031815">
    <property type="entry name" value="DUF5074"/>
</dbReference>
<feature type="chain" id="PRO_5030003016" description="Lipoprotein" evidence="1">
    <location>
        <begin position="26"/>
        <end position="356"/>
    </location>
</feature>
<dbReference type="Gene3D" id="2.130.10.10">
    <property type="entry name" value="YVTN repeat-like/Quinoprotein amine dehydrogenase"/>
    <property type="match status" value="1"/>
</dbReference>
<proteinExistence type="predicted"/>
<evidence type="ECO:0000256" key="1">
    <source>
        <dbReference type="SAM" id="SignalP"/>
    </source>
</evidence>
<feature type="signal peptide" evidence="1">
    <location>
        <begin position="1"/>
        <end position="25"/>
    </location>
</feature>
<dbReference type="PROSITE" id="PS51257">
    <property type="entry name" value="PROKAR_LIPOPROTEIN"/>
    <property type="match status" value="1"/>
</dbReference>
<dbReference type="Proteomes" id="UP000032417">
    <property type="component" value="Chromosome 1"/>
</dbReference>
<dbReference type="EMBL" id="LN515532">
    <property type="protein sequence ID" value="CEA15747.1"/>
    <property type="molecule type" value="Genomic_DNA"/>
</dbReference>
<dbReference type="InterPro" id="IPR011045">
    <property type="entry name" value="N2O_reductase_N"/>
</dbReference>
<dbReference type="PANTHER" id="PTHR47197:SF3">
    <property type="entry name" value="DIHYDRO-HEME D1 DEHYDROGENASE"/>
    <property type="match status" value="1"/>
</dbReference>